<dbReference type="PANTHER" id="PTHR22715:SF0">
    <property type="entry name" value="TRANSFORMING GROWTH FACTOR BETA REGULATOR 1"/>
    <property type="match status" value="1"/>
</dbReference>
<dbReference type="InterPro" id="IPR040092">
    <property type="entry name" value="TBRG1"/>
</dbReference>
<dbReference type="InterPro" id="IPR003888">
    <property type="entry name" value="FYrich_N"/>
</dbReference>
<feature type="region of interest" description="Disordered" evidence="3">
    <location>
        <begin position="647"/>
        <end position="720"/>
    </location>
</feature>
<evidence type="ECO:0008006" key="6">
    <source>
        <dbReference type="Google" id="ProtNLM"/>
    </source>
</evidence>
<reference evidence="4 5" key="1">
    <citation type="journal article" name="Sci. Rep.">
        <title>Telomere-to-telomere assembled and centromere annotated genomes of the two main subspecies of the button mushroom Agaricus bisporus reveal especially polymorphic chromosome ends.</title>
        <authorList>
            <person name="Sonnenberg A.S.M."/>
            <person name="Sedaghat-Telgerd N."/>
            <person name="Lavrijssen B."/>
            <person name="Ohm R.A."/>
            <person name="Hendrickx P.M."/>
            <person name="Scholtmeijer K."/>
            <person name="Baars J.J.P."/>
            <person name="van Peer A."/>
        </authorList>
    </citation>
    <scope>NUCLEOTIDE SEQUENCE [LARGE SCALE GENOMIC DNA]</scope>
    <source>
        <strain evidence="4 5">H119_p4</strain>
    </source>
</reference>
<dbReference type="Proteomes" id="UP000629468">
    <property type="component" value="Unassembled WGS sequence"/>
</dbReference>
<dbReference type="Gene3D" id="3.30.160.360">
    <property type="match status" value="1"/>
</dbReference>
<evidence type="ECO:0000256" key="1">
    <source>
        <dbReference type="ARBA" id="ARBA00004123"/>
    </source>
</evidence>
<feature type="region of interest" description="Disordered" evidence="3">
    <location>
        <begin position="395"/>
        <end position="442"/>
    </location>
</feature>
<evidence type="ECO:0000313" key="5">
    <source>
        <dbReference type="Proteomes" id="UP000629468"/>
    </source>
</evidence>
<dbReference type="SMART" id="SM00541">
    <property type="entry name" value="FYRN"/>
    <property type="match status" value="1"/>
</dbReference>
<dbReference type="GO" id="GO:0005634">
    <property type="term" value="C:nucleus"/>
    <property type="evidence" value="ECO:0007669"/>
    <property type="project" value="UniProtKB-SubCell"/>
</dbReference>
<comment type="caution">
    <text evidence="4">The sequence shown here is derived from an EMBL/GenBank/DDBJ whole genome shotgun (WGS) entry which is preliminary data.</text>
</comment>
<dbReference type="PANTHER" id="PTHR22715">
    <property type="entry name" value="TRANSFORMING GROWTH FACTOR BETA REGULATED GENE 1"/>
    <property type="match status" value="1"/>
</dbReference>
<feature type="compositionally biased region" description="Polar residues" evidence="3">
    <location>
        <begin position="700"/>
        <end position="720"/>
    </location>
</feature>
<name>A0A8H7EZD3_AGABI</name>
<accession>A0A8H7EZD3</accession>
<feature type="compositionally biased region" description="Polar residues" evidence="3">
    <location>
        <begin position="91"/>
        <end position="104"/>
    </location>
</feature>
<dbReference type="PROSITE" id="PS51542">
    <property type="entry name" value="FYRN"/>
    <property type="match status" value="1"/>
</dbReference>
<dbReference type="Pfam" id="PF05964">
    <property type="entry name" value="FYRN"/>
    <property type="match status" value="1"/>
</dbReference>
<sequence>MTLAAANDPRTISSLSSSPSAPRPQNGAGKSTPQDKTEMELQLSEGVLEKYTPSNGSQPHLEPTRDVLVDIDPSHPPGTTSASGNHLELNHVSTSTEDFTTSGSDKVDPVAEVVSLLSAPSESFGRPDPPQEKLESFPGDFSTHDTPQSEAEERSTSTARLRSPSLQSQDFTPSKNGTRSKADASGVENVVMVARDRNSGSDDQASDVSERPPKSTRSKQKRPPDTIFQGSAKRARMTTDTFSSPVVTLMSDDRSCRTNDEDLQMNHSPSVPISTVSSNTEKDQLKDAVDAAPILIWLRHLTLLPKSSRIQIHPPDLHLRPTAPSTSSLANNPYFALSTAFLKGPPNPASNGYNPYSLYYGPGAPISPHTPTYPYPYLYQVHSPISAAMYSTSPSFIPSPTQKSPSPHTPTGAEPQRQKPKRLKAHTVTSGNHNIPIVPRDKKGKPMLPLNVGIMTVISLGEVCMREHFHTERYIFPVGYEVTRRYLSTIDPTAEVVYHCTILDGGDGPKFQIVPSDAPGREVIAGTATGAWSSIVKQANAIRSRQHSNSVSGPDFFGLGQNTIKHLIQELPNADRLKDYVWQNFIEGGPLGGRHAAVTPALPEDYDSTLPIGALYPAERERLKREVATSPRGLNHYPQHIIAQAEAQVQRKEPSGGQISGQQPNAGHPLVPSEVTLPVLNGHAMPHSSPGHLLGPGAVISSTQPSASAPPNTQGPSSVPATIASIMSAYPAPVATPPVATTSSTPPSGSASSLPS</sequence>
<evidence type="ECO:0000256" key="2">
    <source>
        <dbReference type="ARBA" id="ARBA00023242"/>
    </source>
</evidence>
<evidence type="ECO:0000256" key="3">
    <source>
        <dbReference type="SAM" id="MobiDB-lite"/>
    </source>
</evidence>
<feature type="compositionally biased region" description="Polar residues" evidence="3">
    <location>
        <begin position="395"/>
        <end position="406"/>
    </location>
</feature>
<organism evidence="4 5">
    <name type="scientific">Agaricus bisporus var. burnettii</name>
    <dbReference type="NCBI Taxonomy" id="192524"/>
    <lineage>
        <taxon>Eukaryota</taxon>
        <taxon>Fungi</taxon>
        <taxon>Dikarya</taxon>
        <taxon>Basidiomycota</taxon>
        <taxon>Agaricomycotina</taxon>
        <taxon>Agaricomycetes</taxon>
        <taxon>Agaricomycetidae</taxon>
        <taxon>Agaricales</taxon>
        <taxon>Agaricineae</taxon>
        <taxon>Agaricaceae</taxon>
        <taxon>Agaricus</taxon>
    </lineage>
</organism>
<feature type="region of interest" description="Disordered" evidence="3">
    <location>
        <begin position="733"/>
        <end position="756"/>
    </location>
</feature>
<feature type="compositionally biased region" description="Polar residues" evidence="3">
    <location>
        <begin position="156"/>
        <end position="179"/>
    </location>
</feature>
<dbReference type="GO" id="GO:0051726">
    <property type="term" value="P:regulation of cell cycle"/>
    <property type="evidence" value="ECO:0007669"/>
    <property type="project" value="TreeGrafter"/>
</dbReference>
<evidence type="ECO:0000313" key="4">
    <source>
        <dbReference type="EMBL" id="KAF7768307.1"/>
    </source>
</evidence>
<comment type="subcellular location">
    <subcellularLocation>
        <location evidence="1">Nucleus</location>
    </subcellularLocation>
</comment>
<feature type="compositionally biased region" description="Polar residues" evidence="3">
    <location>
        <begin position="265"/>
        <end position="279"/>
    </location>
</feature>
<feature type="region of interest" description="Disordered" evidence="3">
    <location>
        <begin position="1"/>
        <end position="239"/>
    </location>
</feature>
<protein>
    <recommendedName>
        <fullName evidence="6">Transforming growth factor beta regulator 1</fullName>
    </recommendedName>
</protein>
<gene>
    <name evidence="4" type="ORF">Agabi119p4_7550</name>
</gene>
<dbReference type="InterPro" id="IPR003889">
    <property type="entry name" value="FYrich_C"/>
</dbReference>
<dbReference type="Pfam" id="PF05965">
    <property type="entry name" value="FYRC"/>
    <property type="match status" value="1"/>
</dbReference>
<dbReference type="AlphaFoldDB" id="A0A8H7EZD3"/>
<dbReference type="SMART" id="SM00542">
    <property type="entry name" value="FYRC"/>
    <property type="match status" value="1"/>
</dbReference>
<dbReference type="PROSITE" id="PS51543">
    <property type="entry name" value="FYRC"/>
    <property type="match status" value="1"/>
</dbReference>
<feature type="region of interest" description="Disordered" evidence="3">
    <location>
        <begin position="259"/>
        <end position="279"/>
    </location>
</feature>
<dbReference type="EMBL" id="JABXXO010000010">
    <property type="protein sequence ID" value="KAF7768307.1"/>
    <property type="molecule type" value="Genomic_DNA"/>
</dbReference>
<keyword evidence="2" id="KW-0539">Nucleus</keyword>
<proteinExistence type="predicted"/>